<name>A0A346XXD7_9ACTN</name>
<dbReference type="SMART" id="SM00891">
    <property type="entry name" value="ERCC4"/>
    <property type="match status" value="1"/>
</dbReference>
<dbReference type="Gene3D" id="3.40.50.10130">
    <property type="match status" value="1"/>
</dbReference>
<evidence type="ECO:0000256" key="1">
    <source>
        <dbReference type="ARBA" id="ARBA00023125"/>
    </source>
</evidence>
<dbReference type="EMBL" id="CP031165">
    <property type="protein sequence ID" value="AXV06884.1"/>
    <property type="molecule type" value="Genomic_DNA"/>
</dbReference>
<dbReference type="InterPro" id="IPR036625">
    <property type="entry name" value="E3-bd_dom_sf"/>
</dbReference>
<dbReference type="Pfam" id="PF23359">
    <property type="entry name" value="Lsr2_DNA-bd"/>
    <property type="match status" value="1"/>
</dbReference>
<dbReference type="SUPFAM" id="SSF52980">
    <property type="entry name" value="Restriction endonuclease-like"/>
    <property type="match status" value="1"/>
</dbReference>
<dbReference type="GO" id="GO:0006259">
    <property type="term" value="P:DNA metabolic process"/>
    <property type="evidence" value="ECO:0007669"/>
    <property type="project" value="UniProtKB-ARBA"/>
</dbReference>
<sequence>MAVNHEEGTSLPYLVRIPLGEHGMVLKTKEPWPRTSRLYCHPAEWPQAPEILERVPVRTCRRRGAAVDLVLDRKQLNRSQFVFTRARGRQMIFWQTAKVAKQARPNVSLPTARASGRVLVIIADTNERRGWSFSAQQAEVVKRKLPIGDYAVEDAAGRLVAAVERKSLDDLAGGLLDGRIRHQAAELAGLPRAAIVVEERYSAVFGLEFVRPAAVAEAIAELSVRVPTVPIVFAETRKLAQEWAYRFLGAALAHVEEDRQAAGVMADLTGVVVEVDAGPGPTTTASAAEVRRWARDAGIPVSDKGRVPTHVREAFEAARSSSADPGGHDDQGDQGTV</sequence>
<dbReference type="GO" id="GO:0004518">
    <property type="term" value="F:nuclease activity"/>
    <property type="evidence" value="ECO:0007669"/>
    <property type="project" value="InterPro"/>
</dbReference>
<evidence type="ECO:0000259" key="3">
    <source>
        <dbReference type="SMART" id="SM00891"/>
    </source>
</evidence>
<reference evidence="4 5" key="1">
    <citation type="submission" date="2018-09" db="EMBL/GenBank/DDBJ databases">
        <title>Complete genome sequence of Euzebya sp. DY32-46 isolated from seawater of Pacific Ocean.</title>
        <authorList>
            <person name="Xu L."/>
            <person name="Wu Y.-H."/>
            <person name="Xu X.-W."/>
        </authorList>
    </citation>
    <scope>NUCLEOTIDE SEQUENCE [LARGE SCALE GENOMIC DNA]</scope>
    <source>
        <strain evidence="4 5">DY32-46</strain>
    </source>
</reference>
<feature type="domain" description="ERCC4" evidence="3">
    <location>
        <begin position="120"/>
        <end position="201"/>
    </location>
</feature>
<gene>
    <name evidence="4" type="ORF">DVS28_a2202</name>
</gene>
<dbReference type="CDD" id="cd22367">
    <property type="entry name" value="XPF_ERCC4_MUS81-like"/>
    <property type="match status" value="1"/>
</dbReference>
<dbReference type="Proteomes" id="UP000264006">
    <property type="component" value="Chromosome"/>
</dbReference>
<evidence type="ECO:0000256" key="2">
    <source>
        <dbReference type="SAM" id="MobiDB-lite"/>
    </source>
</evidence>
<proteinExistence type="predicted"/>
<dbReference type="InterPro" id="IPR006166">
    <property type="entry name" value="ERCC4_domain"/>
</dbReference>
<dbReference type="Gene3D" id="4.10.320.10">
    <property type="entry name" value="E3-binding domain"/>
    <property type="match status" value="1"/>
</dbReference>
<dbReference type="InterPro" id="IPR055370">
    <property type="entry name" value="Lsr2_DNA-bd"/>
</dbReference>
<dbReference type="AlphaFoldDB" id="A0A346XXD7"/>
<dbReference type="Pfam" id="PF02732">
    <property type="entry name" value="ERCC4"/>
    <property type="match status" value="1"/>
</dbReference>
<accession>A0A346XXD7</accession>
<dbReference type="GO" id="GO:0016746">
    <property type="term" value="F:acyltransferase activity"/>
    <property type="evidence" value="ECO:0007669"/>
    <property type="project" value="InterPro"/>
</dbReference>
<dbReference type="KEGG" id="euz:DVS28_a2202"/>
<evidence type="ECO:0000313" key="4">
    <source>
        <dbReference type="EMBL" id="AXV06884.1"/>
    </source>
</evidence>
<organism evidence="4 5">
    <name type="scientific">Euzebya pacifica</name>
    <dbReference type="NCBI Taxonomy" id="1608957"/>
    <lineage>
        <taxon>Bacteria</taxon>
        <taxon>Bacillati</taxon>
        <taxon>Actinomycetota</taxon>
        <taxon>Nitriliruptoria</taxon>
        <taxon>Euzebyales</taxon>
    </lineage>
</organism>
<protein>
    <submittedName>
        <fullName evidence="4">ERCC4-type nuclease</fullName>
    </submittedName>
</protein>
<dbReference type="RefSeq" id="WP_216826553.1">
    <property type="nucleotide sequence ID" value="NZ_CP031165.1"/>
</dbReference>
<keyword evidence="1" id="KW-0238">DNA-binding</keyword>
<dbReference type="GO" id="GO:0003677">
    <property type="term" value="F:DNA binding"/>
    <property type="evidence" value="ECO:0007669"/>
    <property type="project" value="UniProtKB-KW"/>
</dbReference>
<keyword evidence="5" id="KW-1185">Reference proteome</keyword>
<dbReference type="InterPro" id="IPR011335">
    <property type="entry name" value="Restrct_endonuc-II-like"/>
</dbReference>
<evidence type="ECO:0000313" key="5">
    <source>
        <dbReference type="Proteomes" id="UP000264006"/>
    </source>
</evidence>
<feature type="region of interest" description="Disordered" evidence="2">
    <location>
        <begin position="314"/>
        <end position="337"/>
    </location>
</feature>